<dbReference type="EMBL" id="CAXAMN010012113">
    <property type="protein sequence ID" value="CAK9037243.1"/>
    <property type="molecule type" value="Genomic_DNA"/>
</dbReference>
<gene>
    <name evidence="2" type="ORF">CCMP2556_LOCUS20598</name>
</gene>
<proteinExistence type="predicted"/>
<organism evidence="2 3">
    <name type="scientific">Durusdinium trenchii</name>
    <dbReference type="NCBI Taxonomy" id="1381693"/>
    <lineage>
        <taxon>Eukaryota</taxon>
        <taxon>Sar</taxon>
        <taxon>Alveolata</taxon>
        <taxon>Dinophyceae</taxon>
        <taxon>Suessiales</taxon>
        <taxon>Symbiodiniaceae</taxon>
        <taxon>Durusdinium</taxon>
    </lineage>
</organism>
<accession>A0ABP0LDJ7</accession>
<evidence type="ECO:0000313" key="3">
    <source>
        <dbReference type="Proteomes" id="UP001642484"/>
    </source>
</evidence>
<reference evidence="2 3" key="1">
    <citation type="submission" date="2024-02" db="EMBL/GenBank/DDBJ databases">
        <authorList>
            <person name="Chen Y."/>
            <person name="Shah S."/>
            <person name="Dougan E. K."/>
            <person name="Thang M."/>
            <person name="Chan C."/>
        </authorList>
    </citation>
    <scope>NUCLEOTIDE SEQUENCE [LARGE SCALE GENOMIC DNA]</scope>
</reference>
<evidence type="ECO:0000256" key="1">
    <source>
        <dbReference type="SAM" id="MobiDB-lite"/>
    </source>
</evidence>
<feature type="region of interest" description="Disordered" evidence="1">
    <location>
        <begin position="117"/>
        <end position="179"/>
    </location>
</feature>
<evidence type="ECO:0000313" key="2">
    <source>
        <dbReference type="EMBL" id="CAK9037243.1"/>
    </source>
</evidence>
<sequence>MDVESDRSFEYQRVLDGRRNVYRFGRDGTILWEATGRSEVKTPTEAEAAAQVQVEDGEDLEVPGIRAIRAFFRKRPASAPAGTRCPQSSQVCYHMRDFTDMLAAAAGEVELLKPAVPPPPLVRPIRSPLDRRRRSLAGRRSFSRSNRPGSAQFRQAHMADAAANPVMPRKKGLPQARDRRARELLESWKLV</sequence>
<protein>
    <submittedName>
        <fullName evidence="2">Uncharacterized protein</fullName>
    </submittedName>
</protein>
<keyword evidence="3" id="KW-1185">Reference proteome</keyword>
<name>A0ABP0LDJ7_9DINO</name>
<dbReference type="Proteomes" id="UP001642484">
    <property type="component" value="Unassembled WGS sequence"/>
</dbReference>
<comment type="caution">
    <text evidence="2">The sequence shown here is derived from an EMBL/GenBank/DDBJ whole genome shotgun (WGS) entry which is preliminary data.</text>
</comment>